<dbReference type="Pfam" id="PF00578">
    <property type="entry name" value="AhpC-TSA"/>
    <property type="match status" value="1"/>
</dbReference>
<dbReference type="PROSITE" id="PS51352">
    <property type="entry name" value="THIOREDOXIN_2"/>
    <property type="match status" value="1"/>
</dbReference>
<feature type="domain" description="Thioredoxin" evidence="5">
    <location>
        <begin position="235"/>
        <end position="372"/>
    </location>
</feature>
<organism evidence="6 7">
    <name type="scientific">Pedobacter aquae</name>
    <dbReference type="NCBI Taxonomy" id="2605747"/>
    <lineage>
        <taxon>Bacteria</taxon>
        <taxon>Pseudomonadati</taxon>
        <taxon>Bacteroidota</taxon>
        <taxon>Sphingobacteriia</taxon>
        <taxon>Sphingobacteriales</taxon>
        <taxon>Sphingobacteriaceae</taxon>
        <taxon>Pedobacter</taxon>
    </lineage>
</organism>
<dbReference type="InterPro" id="IPR017937">
    <property type="entry name" value="Thioredoxin_CS"/>
</dbReference>
<dbReference type="InterPro" id="IPR000866">
    <property type="entry name" value="AhpC/TSA"/>
</dbReference>
<dbReference type="EMBL" id="CP043329">
    <property type="protein sequence ID" value="QEK51244.1"/>
    <property type="molecule type" value="Genomic_DNA"/>
</dbReference>
<proteinExistence type="predicted"/>
<evidence type="ECO:0000313" key="7">
    <source>
        <dbReference type="Proteomes" id="UP000323653"/>
    </source>
</evidence>
<keyword evidence="3" id="KW-1015">Disulfide bond</keyword>
<dbReference type="InterPro" id="IPR013766">
    <property type="entry name" value="Thioredoxin_domain"/>
</dbReference>
<dbReference type="AlphaFoldDB" id="A0A5C0VJR6"/>
<keyword evidence="2" id="KW-0201">Cytochrome c-type biogenesis</keyword>
<dbReference type="Pfam" id="PF14289">
    <property type="entry name" value="DUF4369"/>
    <property type="match status" value="1"/>
</dbReference>
<sequence>MAKGIIAFLCLAIGFVSCKNKTEFVINGAVKNKGEQQKIYLYASNNMGQMAPIDSTFFDENQEFTLKYKSEKPDFFQLVIGNKSYMLIASNGDEIDFKTDLRDNSGAYQVEGSEEAEKITAYNRITTTFTSKTGAMAEQYSKMIDSNPDLKDSLIAKYTAKSQEIAKPFLKNSYDFIETNKKSLTAFFAANVMMGVNATAYESQLIAYSKEAKANFPNNPAVQAFAQQMEMASKTAIGQLAPEVSAETPEGKIIKLSDFKGKYVLLDFWASWCAPCRQENPNIVKVYQQFKAKNFTVLGFSLDDDKGKWQQAIQADNLNWTHISEMKQWDSENARLYNVNAIPASFLINPEGKIIAKNLRGEELEAFLQKTL</sequence>
<dbReference type="PANTHER" id="PTHR42852:SF6">
    <property type="entry name" value="THIOL:DISULFIDE INTERCHANGE PROTEIN DSBE"/>
    <property type="match status" value="1"/>
</dbReference>
<protein>
    <submittedName>
        <fullName evidence="6">AhpC/TSA family protein</fullName>
    </submittedName>
</protein>
<dbReference type="PROSITE" id="PS00194">
    <property type="entry name" value="THIOREDOXIN_1"/>
    <property type="match status" value="1"/>
</dbReference>
<evidence type="ECO:0000256" key="4">
    <source>
        <dbReference type="ARBA" id="ARBA00023284"/>
    </source>
</evidence>
<dbReference type="GO" id="GO:0030313">
    <property type="term" value="C:cell envelope"/>
    <property type="evidence" value="ECO:0007669"/>
    <property type="project" value="UniProtKB-SubCell"/>
</dbReference>
<dbReference type="InterPro" id="IPR050553">
    <property type="entry name" value="Thioredoxin_ResA/DsbE_sf"/>
</dbReference>
<dbReference type="PANTHER" id="PTHR42852">
    <property type="entry name" value="THIOL:DISULFIDE INTERCHANGE PROTEIN DSBE"/>
    <property type="match status" value="1"/>
</dbReference>
<dbReference type="GO" id="GO:0016209">
    <property type="term" value="F:antioxidant activity"/>
    <property type="evidence" value="ECO:0007669"/>
    <property type="project" value="InterPro"/>
</dbReference>
<dbReference type="KEGG" id="pej:FYC62_05820"/>
<evidence type="ECO:0000256" key="1">
    <source>
        <dbReference type="ARBA" id="ARBA00004196"/>
    </source>
</evidence>
<evidence type="ECO:0000259" key="5">
    <source>
        <dbReference type="PROSITE" id="PS51352"/>
    </source>
</evidence>
<dbReference type="GO" id="GO:0017004">
    <property type="term" value="P:cytochrome complex assembly"/>
    <property type="evidence" value="ECO:0007669"/>
    <property type="project" value="UniProtKB-KW"/>
</dbReference>
<dbReference type="SUPFAM" id="SSF52833">
    <property type="entry name" value="Thioredoxin-like"/>
    <property type="match status" value="1"/>
</dbReference>
<dbReference type="PROSITE" id="PS51257">
    <property type="entry name" value="PROKAR_LIPOPROTEIN"/>
    <property type="match status" value="1"/>
</dbReference>
<evidence type="ECO:0000313" key="6">
    <source>
        <dbReference type="EMBL" id="QEK51244.1"/>
    </source>
</evidence>
<dbReference type="InterPro" id="IPR036249">
    <property type="entry name" value="Thioredoxin-like_sf"/>
</dbReference>
<evidence type="ECO:0000256" key="2">
    <source>
        <dbReference type="ARBA" id="ARBA00022748"/>
    </source>
</evidence>
<dbReference type="RefSeq" id="WP_149074276.1">
    <property type="nucleotide sequence ID" value="NZ_CP043329.1"/>
</dbReference>
<dbReference type="Gene3D" id="3.40.30.10">
    <property type="entry name" value="Glutaredoxin"/>
    <property type="match status" value="1"/>
</dbReference>
<evidence type="ECO:0000256" key="3">
    <source>
        <dbReference type="ARBA" id="ARBA00023157"/>
    </source>
</evidence>
<dbReference type="InterPro" id="IPR025380">
    <property type="entry name" value="DUF4369"/>
</dbReference>
<accession>A0A5C0VJR6</accession>
<keyword evidence="4" id="KW-0676">Redox-active center</keyword>
<dbReference type="Proteomes" id="UP000323653">
    <property type="component" value="Chromosome"/>
</dbReference>
<name>A0A5C0VJR6_9SPHI</name>
<keyword evidence="7" id="KW-1185">Reference proteome</keyword>
<reference evidence="6 7" key="1">
    <citation type="submission" date="2019-08" db="EMBL/GenBank/DDBJ databases">
        <title>Pedobacter sp. nov., isolated from Han river, South Korea.</title>
        <authorList>
            <person name="Lee D.-H."/>
            <person name="Kim Y.-S."/>
            <person name="Hwang E.-M."/>
            <person name="Le Tran T.C."/>
            <person name="Cha C.-J."/>
        </authorList>
    </citation>
    <scope>NUCLEOTIDE SEQUENCE [LARGE SCALE GENOMIC DNA]</scope>
    <source>
        <strain evidence="6 7">CJ43</strain>
    </source>
</reference>
<dbReference type="CDD" id="cd02966">
    <property type="entry name" value="TlpA_like_family"/>
    <property type="match status" value="1"/>
</dbReference>
<dbReference type="GO" id="GO:0016491">
    <property type="term" value="F:oxidoreductase activity"/>
    <property type="evidence" value="ECO:0007669"/>
    <property type="project" value="InterPro"/>
</dbReference>
<comment type="subcellular location">
    <subcellularLocation>
        <location evidence="1">Cell envelope</location>
    </subcellularLocation>
</comment>
<gene>
    <name evidence="6" type="ORF">FYC62_05820</name>
</gene>